<sequence>MSSSKRDKPKWQTLDIFFTKTLTNSTNSDSHAETQSASNQDNIDSETSKIDDELSLSVTSEDHGNRQRRLSTKWLTENPWFRYSMNDDALYCAPCVLFGRQESKDRLFINKVTDWSNLACFVKRYLRVGSPHFIYQAIADDFVKICLKDSKDEAIIYKISEFKKKHK</sequence>
<dbReference type="EMBL" id="CACVKT020009134">
    <property type="protein sequence ID" value="CAC5420416.1"/>
    <property type="molecule type" value="Genomic_DNA"/>
</dbReference>
<reference evidence="2 3" key="1">
    <citation type="submission" date="2020-06" db="EMBL/GenBank/DDBJ databases">
        <authorList>
            <person name="Li R."/>
            <person name="Bekaert M."/>
        </authorList>
    </citation>
    <scope>NUCLEOTIDE SEQUENCE [LARGE SCALE GENOMIC DNA]</scope>
    <source>
        <strain evidence="3">wild</strain>
    </source>
</reference>
<protein>
    <recommendedName>
        <fullName evidence="4">TTF-type domain-containing protein</fullName>
    </recommendedName>
</protein>
<accession>A0A6J8EKJ6</accession>
<dbReference type="Proteomes" id="UP000507470">
    <property type="component" value="Unassembled WGS sequence"/>
</dbReference>
<dbReference type="OrthoDB" id="6617140at2759"/>
<feature type="region of interest" description="Disordered" evidence="1">
    <location>
        <begin position="24"/>
        <end position="45"/>
    </location>
</feature>
<organism evidence="2 3">
    <name type="scientific">Mytilus coruscus</name>
    <name type="common">Sea mussel</name>
    <dbReference type="NCBI Taxonomy" id="42192"/>
    <lineage>
        <taxon>Eukaryota</taxon>
        <taxon>Metazoa</taxon>
        <taxon>Spiralia</taxon>
        <taxon>Lophotrochozoa</taxon>
        <taxon>Mollusca</taxon>
        <taxon>Bivalvia</taxon>
        <taxon>Autobranchia</taxon>
        <taxon>Pteriomorphia</taxon>
        <taxon>Mytilida</taxon>
        <taxon>Mytiloidea</taxon>
        <taxon>Mytilidae</taxon>
        <taxon>Mytilinae</taxon>
        <taxon>Mytilus</taxon>
    </lineage>
</organism>
<gene>
    <name evidence="2" type="ORF">MCOR_52637</name>
</gene>
<feature type="compositionally biased region" description="Polar residues" evidence="1">
    <location>
        <begin position="24"/>
        <end position="42"/>
    </location>
</feature>
<proteinExistence type="predicted"/>
<evidence type="ECO:0008006" key="4">
    <source>
        <dbReference type="Google" id="ProtNLM"/>
    </source>
</evidence>
<evidence type="ECO:0000256" key="1">
    <source>
        <dbReference type="SAM" id="MobiDB-lite"/>
    </source>
</evidence>
<keyword evidence="3" id="KW-1185">Reference proteome</keyword>
<evidence type="ECO:0000313" key="2">
    <source>
        <dbReference type="EMBL" id="CAC5420416.1"/>
    </source>
</evidence>
<name>A0A6J8EKJ6_MYTCO</name>
<dbReference type="AlphaFoldDB" id="A0A6J8EKJ6"/>
<evidence type="ECO:0000313" key="3">
    <source>
        <dbReference type="Proteomes" id="UP000507470"/>
    </source>
</evidence>